<evidence type="ECO:0000256" key="5">
    <source>
        <dbReference type="SAM" id="Phobius"/>
    </source>
</evidence>
<dbReference type="Proteomes" id="UP000501939">
    <property type="component" value="Chromosome"/>
</dbReference>
<dbReference type="Pfam" id="PF01943">
    <property type="entry name" value="Polysacc_synt"/>
    <property type="match status" value="1"/>
</dbReference>
<feature type="transmembrane region" description="Helical" evidence="5">
    <location>
        <begin position="174"/>
        <end position="196"/>
    </location>
</feature>
<evidence type="ECO:0000313" key="6">
    <source>
        <dbReference type="EMBL" id="QIO10189.1"/>
    </source>
</evidence>
<feature type="transmembrane region" description="Helical" evidence="5">
    <location>
        <begin position="51"/>
        <end position="72"/>
    </location>
</feature>
<dbReference type="PANTHER" id="PTHR43424">
    <property type="entry name" value="LOCUS PUTATIVE PROTEIN 1-RELATED"/>
    <property type="match status" value="1"/>
</dbReference>
<dbReference type="InterPro" id="IPR052556">
    <property type="entry name" value="PolySynth_Transporter"/>
</dbReference>
<feature type="transmembrane region" description="Helical" evidence="5">
    <location>
        <begin position="394"/>
        <end position="413"/>
    </location>
</feature>
<accession>A0A6G8S7M7</accession>
<feature type="transmembrane region" description="Helical" evidence="5">
    <location>
        <begin position="257"/>
        <end position="280"/>
    </location>
</feature>
<evidence type="ECO:0000256" key="2">
    <source>
        <dbReference type="ARBA" id="ARBA00022692"/>
    </source>
</evidence>
<feature type="transmembrane region" description="Helical" evidence="5">
    <location>
        <begin position="21"/>
        <end position="39"/>
    </location>
</feature>
<keyword evidence="3 5" id="KW-1133">Transmembrane helix</keyword>
<proteinExistence type="predicted"/>
<evidence type="ECO:0000313" key="7">
    <source>
        <dbReference type="Proteomes" id="UP000501939"/>
    </source>
</evidence>
<protein>
    <submittedName>
        <fullName evidence="6">Oligosaccharide flippase family protein</fullName>
    </submittedName>
</protein>
<name>A0A6G8S7M7_9GAMM</name>
<keyword evidence="4 5" id="KW-0472">Membrane</keyword>
<organism evidence="6 7">
    <name type="scientific">Acinetobacter lanii</name>
    <dbReference type="NCBI Taxonomy" id="2715163"/>
    <lineage>
        <taxon>Bacteria</taxon>
        <taxon>Pseudomonadati</taxon>
        <taxon>Pseudomonadota</taxon>
        <taxon>Gammaproteobacteria</taxon>
        <taxon>Moraxellales</taxon>
        <taxon>Moraxellaceae</taxon>
        <taxon>Acinetobacter</taxon>
    </lineage>
</organism>
<gene>
    <name evidence="6" type="ORF">G8D99_15030</name>
</gene>
<feature type="transmembrane region" description="Helical" evidence="5">
    <location>
        <begin position="148"/>
        <end position="168"/>
    </location>
</feature>
<feature type="transmembrane region" description="Helical" evidence="5">
    <location>
        <begin position="336"/>
        <end position="355"/>
    </location>
</feature>
<dbReference type="KEGG" id="alj:G8D99_15030"/>
<evidence type="ECO:0000256" key="1">
    <source>
        <dbReference type="ARBA" id="ARBA00004141"/>
    </source>
</evidence>
<dbReference type="InterPro" id="IPR002797">
    <property type="entry name" value="Polysacc_synth"/>
</dbReference>
<keyword evidence="2 5" id="KW-0812">Transmembrane</keyword>
<dbReference type="GO" id="GO:0016020">
    <property type="term" value="C:membrane"/>
    <property type="evidence" value="ECO:0007669"/>
    <property type="project" value="UniProtKB-SubCell"/>
</dbReference>
<feature type="transmembrane region" description="Helical" evidence="5">
    <location>
        <begin position="301"/>
        <end position="324"/>
    </location>
</feature>
<feature type="transmembrane region" description="Helical" evidence="5">
    <location>
        <begin position="93"/>
        <end position="112"/>
    </location>
</feature>
<feature type="transmembrane region" description="Helical" evidence="5">
    <location>
        <begin position="118"/>
        <end position="136"/>
    </location>
</feature>
<reference evidence="6 7" key="1">
    <citation type="submission" date="2020-03" db="EMBL/GenBank/DDBJ databases">
        <authorList>
            <person name="Zhu W."/>
        </authorList>
    </citation>
    <scope>NUCLEOTIDE SEQUENCE [LARGE SCALE GENOMIC DNA]</scope>
    <source>
        <strain evidence="6 7">185</strain>
    </source>
</reference>
<evidence type="ECO:0000256" key="3">
    <source>
        <dbReference type="ARBA" id="ARBA00022989"/>
    </source>
</evidence>
<evidence type="ECO:0000256" key="4">
    <source>
        <dbReference type="ARBA" id="ARBA00023136"/>
    </source>
</evidence>
<dbReference type="AlphaFoldDB" id="A0A6G8S7M7"/>
<dbReference type="PANTHER" id="PTHR43424:SF1">
    <property type="entry name" value="LOCUS PUTATIVE PROTEIN 1-RELATED"/>
    <property type="match status" value="1"/>
</dbReference>
<dbReference type="EMBL" id="CP049916">
    <property type="protein sequence ID" value="QIO10189.1"/>
    <property type="molecule type" value="Genomic_DNA"/>
</dbReference>
<feature type="transmembrane region" description="Helical" evidence="5">
    <location>
        <begin position="217"/>
        <end position="237"/>
    </location>
</feature>
<feature type="transmembrane region" description="Helical" evidence="5">
    <location>
        <begin position="367"/>
        <end position="388"/>
    </location>
</feature>
<comment type="subcellular location">
    <subcellularLocation>
        <location evidence="1">Membrane</location>
        <topology evidence="1">Multi-pass membrane protein</topology>
    </subcellularLocation>
</comment>
<sequence>MNMMLNKIKKDPRIRNSLWMLVEKSISIFGLIFIISAVAKYTGPSIYGEISLAASIFIVLKTLSQFGLDQIYFKYVSQSKPFHSIFLIKANQLISLVYISLSFFVLILSYFFASYTGFYFILATCIAYYFNSIDLLNAFYEGALLSKINVVSNVIGLLASLLLRFIIVFEQLDYIYLTIPIVLMTFIPFLIKLIVYRKKFKEKNKINVEKNSKVKKYIPYFLGVGFPLMLSIITTSVNGQISNFLLGYLENTKSVGIFSVAFILAGAWCIVPTTLIMSYMTSIYKINNNQYLEYCSMASKILLNIFLLSSVIICILYFSSSYFITWLYGVGYYNSIVIFDILIFFQLLWVLNFYFSRIIIKFNGYRFLAIKSISMLVLNIFISFVLIIKISIVGAALSLVIVEFISLLINFSFKPAKLKNVIYEIIGANKS</sequence>
<keyword evidence="7" id="KW-1185">Reference proteome</keyword>
<dbReference type="RefSeq" id="WP_166327275.1">
    <property type="nucleotide sequence ID" value="NZ_CP049916.1"/>
</dbReference>